<organism evidence="2 3">
    <name type="scientific">Candidatus Roizmanbacteria bacterium CG2_30_33_16</name>
    <dbReference type="NCBI Taxonomy" id="1805340"/>
    <lineage>
        <taxon>Bacteria</taxon>
        <taxon>Candidatus Roizmaniibacteriota</taxon>
    </lineage>
</organism>
<dbReference type="GO" id="GO:0030170">
    <property type="term" value="F:pyridoxal phosphate binding"/>
    <property type="evidence" value="ECO:0007669"/>
    <property type="project" value="TreeGrafter"/>
</dbReference>
<evidence type="ECO:0000313" key="3">
    <source>
        <dbReference type="Proteomes" id="UP000183758"/>
    </source>
</evidence>
<dbReference type="Gene3D" id="3.90.1150.10">
    <property type="entry name" value="Aspartate Aminotransferase, domain 1"/>
    <property type="match status" value="1"/>
</dbReference>
<evidence type="ECO:0000256" key="1">
    <source>
        <dbReference type="RuleBase" id="RU004508"/>
    </source>
</evidence>
<dbReference type="PANTHER" id="PTHR30244">
    <property type="entry name" value="TRANSAMINASE"/>
    <property type="match status" value="1"/>
</dbReference>
<dbReference type="PANTHER" id="PTHR30244:SF34">
    <property type="entry name" value="DTDP-4-AMINO-4,6-DIDEOXYGALACTOSE TRANSAMINASE"/>
    <property type="match status" value="1"/>
</dbReference>
<accession>A0A1J5HWH3</accession>
<dbReference type="AlphaFoldDB" id="A0A1J5HWH3"/>
<dbReference type="InterPro" id="IPR000653">
    <property type="entry name" value="DegT/StrS_aminotransferase"/>
</dbReference>
<dbReference type="Gene3D" id="3.40.640.10">
    <property type="entry name" value="Type I PLP-dependent aspartate aminotransferase-like (Major domain)"/>
    <property type="match status" value="1"/>
</dbReference>
<reference evidence="2 3" key="1">
    <citation type="journal article" date="2016" name="Environ. Microbiol.">
        <title>Genomic resolution of a cold subsurface aquifer community provides metabolic insights for novel microbes adapted to high CO concentrations.</title>
        <authorList>
            <person name="Probst A.J."/>
            <person name="Castelle C.J."/>
            <person name="Singh A."/>
            <person name="Brown C.T."/>
            <person name="Anantharaman K."/>
            <person name="Sharon I."/>
            <person name="Hug L.A."/>
            <person name="Burstein D."/>
            <person name="Emerson J.B."/>
            <person name="Thomas B.C."/>
            <person name="Banfield J.F."/>
        </authorList>
    </citation>
    <scope>NUCLEOTIDE SEQUENCE [LARGE SCALE GENOMIC DNA]</scope>
    <source>
        <strain evidence="2">CG2_30_33_16</strain>
    </source>
</reference>
<dbReference type="Pfam" id="PF01041">
    <property type="entry name" value="DegT_DnrJ_EryC1"/>
    <property type="match status" value="2"/>
</dbReference>
<evidence type="ECO:0000313" key="2">
    <source>
        <dbReference type="EMBL" id="OIP85191.1"/>
    </source>
</evidence>
<gene>
    <name evidence="2" type="ORF">AUK04_01400</name>
</gene>
<comment type="caution">
    <text evidence="2">The sequence shown here is derived from an EMBL/GenBank/DDBJ whole genome shotgun (WGS) entry which is preliminary data.</text>
</comment>
<dbReference type="SUPFAM" id="SSF53383">
    <property type="entry name" value="PLP-dependent transferases"/>
    <property type="match status" value="1"/>
</dbReference>
<protein>
    <recommendedName>
        <fullName evidence="4">DegT/DnrJ/EryC1/StrS aminotransferase family protein</fullName>
    </recommendedName>
</protein>
<sequence>MISTDFAPNETWDDAWQSVKMMFKPWLWKQGPSLKQVDWQIHQLFANNHATWFLAGRSALYSLLKTLNLPPGSKILVQGYTCEAVVLPIIVLKLKPVYVDIEKESYSMSITDLNKKLSDDCKVIIIQHTYGLVPKFREQIIKQAIGKKLIIIEDLAHGWDKDRIKNLEFRIQNYFCLLSFGRSKSLSSVFGSAILTNNKPIANALNHYSKKLQYPRKLFIFKCLLYKPISYFIKLTYDIYIGESIHYLTRKLNLLIPEITPQEKLGKYNIVFNKQYPNALAYLLLLQLNKLDHTTTTRQKIVNYYSGVFKKNAQKEKWHNKALIRYPLLVDNRNQVLNKATMEHVYFGQWYNQPIAPKQLDLNKVEYKIGSCPIAEEVCSKIINLPNNISLKTARKITRILNDVASIN</sequence>
<dbReference type="GO" id="GO:0000271">
    <property type="term" value="P:polysaccharide biosynthetic process"/>
    <property type="evidence" value="ECO:0007669"/>
    <property type="project" value="TreeGrafter"/>
</dbReference>
<dbReference type="EMBL" id="MNZM01000033">
    <property type="protein sequence ID" value="OIP85191.1"/>
    <property type="molecule type" value="Genomic_DNA"/>
</dbReference>
<dbReference type="Proteomes" id="UP000183758">
    <property type="component" value="Unassembled WGS sequence"/>
</dbReference>
<dbReference type="InterPro" id="IPR015422">
    <property type="entry name" value="PyrdxlP-dep_Trfase_small"/>
</dbReference>
<evidence type="ECO:0008006" key="4">
    <source>
        <dbReference type="Google" id="ProtNLM"/>
    </source>
</evidence>
<name>A0A1J5HWH3_9BACT</name>
<dbReference type="InterPro" id="IPR015421">
    <property type="entry name" value="PyrdxlP-dep_Trfase_major"/>
</dbReference>
<proteinExistence type="inferred from homology"/>
<keyword evidence="1" id="KW-0663">Pyridoxal phosphate</keyword>
<comment type="similarity">
    <text evidence="1">Belongs to the DegT/DnrJ/EryC1 family.</text>
</comment>
<dbReference type="InterPro" id="IPR015424">
    <property type="entry name" value="PyrdxlP-dep_Trfase"/>
</dbReference>
<dbReference type="GO" id="GO:0008483">
    <property type="term" value="F:transaminase activity"/>
    <property type="evidence" value="ECO:0007669"/>
    <property type="project" value="TreeGrafter"/>
</dbReference>